<evidence type="ECO:0000256" key="1">
    <source>
        <dbReference type="SAM" id="MobiDB-lite"/>
    </source>
</evidence>
<evidence type="ECO:0000313" key="3">
    <source>
        <dbReference type="Proteomes" id="UP001233999"/>
    </source>
</evidence>
<evidence type="ECO:0008006" key="4">
    <source>
        <dbReference type="Google" id="ProtNLM"/>
    </source>
</evidence>
<dbReference type="PANTHER" id="PTHR15208">
    <property type="entry name" value="RECEPTOR-BINDING CANCER ANTIGEN EXPRESSED ON SISO CELLS CANCER ASSOCIATED SURFACE ANTIGEN RCAS1 ESTROGEN RECEPTOR-BINDING FRAGMENT- ASSOCIATED GENE 9 PROTEIN"/>
    <property type="match status" value="1"/>
</dbReference>
<name>A0AAD7ZMU8_DIPPU</name>
<feature type="region of interest" description="Disordered" evidence="1">
    <location>
        <begin position="155"/>
        <end position="218"/>
    </location>
</feature>
<dbReference type="PANTHER" id="PTHR15208:SF2">
    <property type="entry name" value="RECEPTOR-BINDING CANCER ANTIGEN EXPRESSED ON SISO CELLS"/>
    <property type="match status" value="1"/>
</dbReference>
<accession>A0AAD7ZMU8</accession>
<dbReference type="EMBL" id="JASPKZ010007617">
    <property type="protein sequence ID" value="KAJ9583320.1"/>
    <property type="molecule type" value="Genomic_DNA"/>
</dbReference>
<dbReference type="PIRSF" id="PIRSF034247">
    <property type="entry name" value="RCAS1"/>
    <property type="match status" value="1"/>
</dbReference>
<dbReference type="Proteomes" id="UP001233999">
    <property type="component" value="Unassembled WGS sequence"/>
</dbReference>
<reference evidence="2" key="1">
    <citation type="journal article" date="2023" name="IScience">
        <title>Live-bearing cockroach genome reveals convergent evolutionary mechanisms linked to viviparity in insects and beyond.</title>
        <authorList>
            <person name="Fouks B."/>
            <person name="Harrison M.C."/>
            <person name="Mikhailova A.A."/>
            <person name="Marchal E."/>
            <person name="English S."/>
            <person name="Carruthers M."/>
            <person name="Jennings E.C."/>
            <person name="Chiamaka E.L."/>
            <person name="Frigard R.A."/>
            <person name="Pippel M."/>
            <person name="Attardo G.M."/>
            <person name="Benoit J.B."/>
            <person name="Bornberg-Bauer E."/>
            <person name="Tobe S.S."/>
        </authorList>
    </citation>
    <scope>NUCLEOTIDE SEQUENCE</scope>
    <source>
        <strain evidence="2">Stay&amp;Tobe</strain>
    </source>
</reference>
<feature type="compositionally biased region" description="Basic and acidic residues" evidence="1">
    <location>
        <begin position="178"/>
        <end position="206"/>
    </location>
</feature>
<feature type="compositionally biased region" description="Acidic residues" evidence="1">
    <location>
        <begin position="158"/>
        <end position="176"/>
    </location>
</feature>
<keyword evidence="3" id="KW-1185">Reference proteome</keyword>
<gene>
    <name evidence="2" type="ORF">L9F63_022337</name>
</gene>
<evidence type="ECO:0000313" key="2">
    <source>
        <dbReference type="EMBL" id="KAJ9583320.1"/>
    </source>
</evidence>
<organism evidence="2 3">
    <name type="scientific">Diploptera punctata</name>
    <name type="common">Pacific beetle cockroach</name>
    <dbReference type="NCBI Taxonomy" id="6984"/>
    <lineage>
        <taxon>Eukaryota</taxon>
        <taxon>Metazoa</taxon>
        <taxon>Ecdysozoa</taxon>
        <taxon>Arthropoda</taxon>
        <taxon>Hexapoda</taxon>
        <taxon>Insecta</taxon>
        <taxon>Pterygota</taxon>
        <taxon>Neoptera</taxon>
        <taxon>Polyneoptera</taxon>
        <taxon>Dictyoptera</taxon>
        <taxon>Blattodea</taxon>
        <taxon>Blaberoidea</taxon>
        <taxon>Blaberidae</taxon>
        <taxon>Diplopterinae</taxon>
        <taxon>Diploptera</taxon>
    </lineage>
</organism>
<comment type="caution">
    <text evidence="2">The sequence shown here is derived from an EMBL/GenBank/DDBJ whole genome shotgun (WGS) entry which is preliminary data.</text>
</comment>
<reference evidence="2" key="2">
    <citation type="submission" date="2023-05" db="EMBL/GenBank/DDBJ databases">
        <authorList>
            <person name="Fouks B."/>
        </authorList>
    </citation>
    <scope>NUCLEOTIDE SEQUENCE</scope>
    <source>
        <strain evidence="2">Stay&amp;Tobe</strain>
        <tissue evidence="2">Testes</tissue>
    </source>
</reference>
<sequence length="218" mass="25469">MAFLFVVNRVRALFMIILGIIKRGLCCFRRRRRASADPVPLIAVGVVPNNDTADCGVGQDIQNWNSWDDSPVSIVTEQSPENSVEKQIELYRQRAVRHQSESEEQPQPDFFEDMTPHITRQQKVLVRDQEHEAVWQESVSSHLELSMDPVLYNSPDLETWEETPGWEDQAQEDWDPDTVLKEKRHLERQRRLAEQQQKRQRREQLKMSRPIALGAKLS</sequence>
<dbReference type="AlphaFoldDB" id="A0AAD7ZMU8"/>
<protein>
    <recommendedName>
        <fullName evidence="4">Receptor-binding cancer antigen expressed on SiSo cells</fullName>
    </recommendedName>
</protein>
<dbReference type="InterPro" id="IPR017025">
    <property type="entry name" value="Cancer-assoc_antigen_RCAS1"/>
</dbReference>
<dbReference type="GO" id="GO:0030141">
    <property type="term" value="C:secretory granule"/>
    <property type="evidence" value="ECO:0007669"/>
    <property type="project" value="TreeGrafter"/>
</dbReference>
<proteinExistence type="predicted"/>